<dbReference type="Proteomes" id="UP000235371">
    <property type="component" value="Unassembled WGS sequence"/>
</dbReference>
<accession>A0A2J6TEL5</accession>
<dbReference type="PROSITE" id="PS50090">
    <property type="entry name" value="MYB_LIKE"/>
    <property type="match status" value="1"/>
</dbReference>
<dbReference type="GeneID" id="36592823"/>
<protein>
    <recommendedName>
        <fullName evidence="2">Myb-like domain-containing protein</fullName>
    </recommendedName>
</protein>
<feature type="region of interest" description="Disordered" evidence="1">
    <location>
        <begin position="185"/>
        <end position="255"/>
    </location>
</feature>
<dbReference type="CDD" id="cd00167">
    <property type="entry name" value="SANT"/>
    <property type="match status" value="1"/>
</dbReference>
<dbReference type="EMBL" id="KZ613786">
    <property type="protein sequence ID" value="PMD61466.1"/>
    <property type="molecule type" value="Genomic_DNA"/>
</dbReference>
<feature type="region of interest" description="Disordered" evidence="1">
    <location>
        <begin position="135"/>
        <end position="173"/>
    </location>
</feature>
<feature type="region of interest" description="Disordered" evidence="1">
    <location>
        <begin position="1"/>
        <end position="21"/>
    </location>
</feature>
<gene>
    <name evidence="3" type="ORF">K444DRAFT_642506</name>
</gene>
<feature type="domain" description="Myb-like" evidence="2">
    <location>
        <begin position="309"/>
        <end position="358"/>
    </location>
</feature>
<organism evidence="3 4">
    <name type="scientific">Hyaloscypha bicolor E</name>
    <dbReference type="NCBI Taxonomy" id="1095630"/>
    <lineage>
        <taxon>Eukaryota</taxon>
        <taxon>Fungi</taxon>
        <taxon>Dikarya</taxon>
        <taxon>Ascomycota</taxon>
        <taxon>Pezizomycotina</taxon>
        <taxon>Leotiomycetes</taxon>
        <taxon>Helotiales</taxon>
        <taxon>Hyaloscyphaceae</taxon>
        <taxon>Hyaloscypha</taxon>
        <taxon>Hyaloscypha bicolor</taxon>
    </lineage>
</organism>
<feature type="region of interest" description="Disordered" evidence="1">
    <location>
        <begin position="440"/>
        <end position="481"/>
    </location>
</feature>
<evidence type="ECO:0000313" key="3">
    <source>
        <dbReference type="EMBL" id="PMD61466.1"/>
    </source>
</evidence>
<feature type="compositionally biased region" description="Polar residues" evidence="1">
    <location>
        <begin position="158"/>
        <end position="173"/>
    </location>
</feature>
<name>A0A2J6TEL5_9HELO</name>
<proteinExistence type="predicted"/>
<dbReference type="RefSeq" id="XP_024738370.1">
    <property type="nucleotide sequence ID" value="XM_024884746.1"/>
</dbReference>
<evidence type="ECO:0000313" key="4">
    <source>
        <dbReference type="Proteomes" id="UP000235371"/>
    </source>
</evidence>
<sequence length="481" mass="53440">MTMSEHLYPTHSGRPQSQAQDLTPYSAVSSFNLPAHYDSTLITPVSLTSSPSMPTKSAPAMKQGTEIKLSPATLSPRYHLFCPDDDFASPRYNPPMKLKDPSGILQISTADSSFPASPYVCNSPYYGSFGVSATPHSARTTNSSPVVHTSPHRHSAGGLSSTGGHHSRQQTPASYRANFQAPILIAPSPETLRPATNYDRGPYRQDSLQSHRSAQSPPHSQGPPKGPFTQNLSPIHPRGKKRKEPPSDYDEILRSGDINEEEKLLLELSRGKTPWKEVAAKFGRITGQTKRVAALQMRKKRLLERLRVWSDTELKALKLAHEDHEKGKWASISKGMLKHGTQERWSQEAVQKKWNEMYPDQSSFSCPEYEIVPRNCHRASSDLSVGDLSAGNSCWSDEGDSSTHSLHECDSATLLSALSPATMDEVRTRALSNANAQIQLQQQQQQQQQQLIFEQQNPHQNQHPPQHPNQHHHQNGWDSGP</sequence>
<dbReference type="InParanoid" id="A0A2J6TEL5"/>
<dbReference type="AlphaFoldDB" id="A0A2J6TEL5"/>
<feature type="compositionally biased region" description="Low complexity" evidence="1">
    <location>
        <begin position="440"/>
        <end position="464"/>
    </location>
</feature>
<dbReference type="InterPro" id="IPR001005">
    <property type="entry name" value="SANT/Myb"/>
</dbReference>
<dbReference type="OrthoDB" id="5421421at2759"/>
<feature type="compositionally biased region" description="Polar residues" evidence="1">
    <location>
        <begin position="206"/>
        <end position="219"/>
    </location>
</feature>
<evidence type="ECO:0000259" key="2">
    <source>
        <dbReference type="PROSITE" id="PS50090"/>
    </source>
</evidence>
<reference evidence="3 4" key="1">
    <citation type="submission" date="2016-04" db="EMBL/GenBank/DDBJ databases">
        <title>A degradative enzymes factory behind the ericoid mycorrhizal symbiosis.</title>
        <authorList>
            <consortium name="DOE Joint Genome Institute"/>
            <person name="Martino E."/>
            <person name="Morin E."/>
            <person name="Grelet G."/>
            <person name="Kuo A."/>
            <person name="Kohler A."/>
            <person name="Daghino S."/>
            <person name="Barry K."/>
            <person name="Choi C."/>
            <person name="Cichocki N."/>
            <person name="Clum A."/>
            <person name="Copeland A."/>
            <person name="Hainaut M."/>
            <person name="Haridas S."/>
            <person name="Labutti K."/>
            <person name="Lindquist E."/>
            <person name="Lipzen A."/>
            <person name="Khouja H.-R."/>
            <person name="Murat C."/>
            <person name="Ohm R."/>
            <person name="Olson A."/>
            <person name="Spatafora J."/>
            <person name="Veneault-Fourrey C."/>
            <person name="Henrissat B."/>
            <person name="Grigoriev I."/>
            <person name="Martin F."/>
            <person name="Perotto S."/>
        </authorList>
    </citation>
    <scope>NUCLEOTIDE SEQUENCE [LARGE SCALE GENOMIC DNA]</scope>
    <source>
        <strain evidence="3 4">E</strain>
    </source>
</reference>
<evidence type="ECO:0000256" key="1">
    <source>
        <dbReference type="SAM" id="MobiDB-lite"/>
    </source>
</evidence>
<keyword evidence="4" id="KW-1185">Reference proteome</keyword>
<feature type="compositionally biased region" description="Polar residues" evidence="1">
    <location>
        <begin position="135"/>
        <end position="147"/>
    </location>
</feature>
<dbReference type="SMART" id="SM00717">
    <property type="entry name" value="SANT"/>
    <property type="match status" value="1"/>
</dbReference>